<keyword evidence="1 4" id="KW-0808">Transferase</keyword>
<keyword evidence="5" id="KW-1185">Reference proteome</keyword>
<protein>
    <submittedName>
        <fullName evidence="4">N-acetyltransferase</fullName>
    </submittedName>
</protein>
<dbReference type="Proteomes" id="UP000269154">
    <property type="component" value="Unassembled WGS sequence"/>
</dbReference>
<gene>
    <name evidence="4" type="ORF">D5R40_27230</name>
</gene>
<dbReference type="CDD" id="cd04301">
    <property type="entry name" value="NAT_SF"/>
    <property type="match status" value="1"/>
</dbReference>
<comment type="caution">
    <text evidence="4">The sequence shown here is derived from an EMBL/GenBank/DDBJ whole genome shotgun (WGS) entry which is preliminary data.</text>
</comment>
<dbReference type="RefSeq" id="WP_124146082.1">
    <property type="nucleotide sequence ID" value="NZ_CAWOKI010000137.1"/>
</dbReference>
<dbReference type="PROSITE" id="PS51186">
    <property type="entry name" value="GNAT"/>
    <property type="match status" value="1"/>
</dbReference>
<dbReference type="GO" id="GO:0005737">
    <property type="term" value="C:cytoplasm"/>
    <property type="evidence" value="ECO:0007669"/>
    <property type="project" value="TreeGrafter"/>
</dbReference>
<organism evidence="4 5">
    <name type="scientific">Okeania hirsuta</name>
    <dbReference type="NCBI Taxonomy" id="1458930"/>
    <lineage>
        <taxon>Bacteria</taxon>
        <taxon>Bacillati</taxon>
        <taxon>Cyanobacteriota</taxon>
        <taxon>Cyanophyceae</taxon>
        <taxon>Oscillatoriophycideae</taxon>
        <taxon>Oscillatoriales</taxon>
        <taxon>Microcoleaceae</taxon>
        <taxon>Okeania</taxon>
    </lineage>
</organism>
<dbReference type="Gene3D" id="3.40.630.30">
    <property type="match status" value="1"/>
</dbReference>
<dbReference type="AlphaFoldDB" id="A0A3N6REV5"/>
<dbReference type="InterPro" id="IPR000182">
    <property type="entry name" value="GNAT_dom"/>
</dbReference>
<evidence type="ECO:0000313" key="5">
    <source>
        <dbReference type="Proteomes" id="UP000269154"/>
    </source>
</evidence>
<evidence type="ECO:0000313" key="4">
    <source>
        <dbReference type="EMBL" id="RQH27519.1"/>
    </source>
</evidence>
<dbReference type="InterPro" id="IPR045039">
    <property type="entry name" value="NSI-like"/>
</dbReference>
<accession>A0A3N6REV5</accession>
<dbReference type="GO" id="GO:0008080">
    <property type="term" value="F:N-acetyltransferase activity"/>
    <property type="evidence" value="ECO:0007669"/>
    <property type="project" value="InterPro"/>
</dbReference>
<dbReference type="InterPro" id="IPR016181">
    <property type="entry name" value="Acyl_CoA_acyltransferase"/>
</dbReference>
<dbReference type="OrthoDB" id="9775804at2"/>
<sequence>MKNTTRDYRHIQFCEGNSKVDIAQLVALFDSAAVWAKNRKIEDLEIAIANSNPVVSVWDSQKMIGFGRATSDCVYRGTIWDIVIHPNYQGGGLGRKLVQTILSHPRMCHVERVYLMTTYQQDFYKRIGFQYNQNTTMILHNQPMEGEIELTTRNKALLLAQK</sequence>
<dbReference type="SUPFAM" id="SSF55729">
    <property type="entry name" value="Acyl-CoA N-acyltransferases (Nat)"/>
    <property type="match status" value="1"/>
</dbReference>
<keyword evidence="2" id="KW-0012">Acyltransferase</keyword>
<reference evidence="4 5" key="1">
    <citation type="journal article" date="2018" name="ACS Chem. Biol.">
        <title>Ketoreductase domain dysfunction expands chemodiversity: malyngamide biosynthesis in the cyanobacterium Okeania hirsuta.</title>
        <authorList>
            <person name="Moss N.A."/>
            <person name="Leao T."/>
            <person name="Rankin M."/>
            <person name="McCullough T.M."/>
            <person name="Qu P."/>
            <person name="Korobeynikov A."/>
            <person name="Smith J.L."/>
            <person name="Gerwick L."/>
            <person name="Gerwick W.H."/>
        </authorList>
    </citation>
    <scope>NUCLEOTIDE SEQUENCE [LARGE SCALE GENOMIC DNA]</scope>
    <source>
        <strain evidence="4 5">PAB10Feb10-1</strain>
    </source>
</reference>
<evidence type="ECO:0000259" key="3">
    <source>
        <dbReference type="PROSITE" id="PS51186"/>
    </source>
</evidence>
<proteinExistence type="predicted"/>
<evidence type="ECO:0000256" key="2">
    <source>
        <dbReference type="ARBA" id="ARBA00023315"/>
    </source>
</evidence>
<dbReference type="EMBL" id="RCBY01000246">
    <property type="protein sequence ID" value="RQH27519.1"/>
    <property type="molecule type" value="Genomic_DNA"/>
</dbReference>
<feature type="domain" description="N-acetyltransferase" evidence="3">
    <location>
        <begin position="11"/>
        <end position="149"/>
    </location>
</feature>
<evidence type="ECO:0000256" key="1">
    <source>
        <dbReference type="ARBA" id="ARBA00022679"/>
    </source>
</evidence>
<name>A0A3N6REV5_9CYAN</name>
<dbReference type="PANTHER" id="PTHR43626">
    <property type="entry name" value="ACYL-COA N-ACYLTRANSFERASE"/>
    <property type="match status" value="1"/>
</dbReference>
<dbReference type="Pfam" id="PF00583">
    <property type="entry name" value="Acetyltransf_1"/>
    <property type="match status" value="1"/>
</dbReference>
<dbReference type="PANTHER" id="PTHR43626:SF4">
    <property type="entry name" value="GCN5-RELATED N-ACETYLTRANSFERASE 2, CHLOROPLASTIC"/>
    <property type="match status" value="1"/>
</dbReference>